<evidence type="ECO:0000313" key="2">
    <source>
        <dbReference type="EMBL" id="RTQ53451.1"/>
    </source>
</evidence>
<keyword evidence="1" id="KW-0812">Transmembrane</keyword>
<dbReference type="Gene3D" id="1.20.1260.100">
    <property type="entry name" value="TspO/MBR protein"/>
    <property type="match status" value="1"/>
</dbReference>
<evidence type="ECO:0008006" key="4">
    <source>
        <dbReference type="Google" id="ProtNLM"/>
    </source>
</evidence>
<keyword evidence="1" id="KW-1133">Transmembrane helix</keyword>
<feature type="transmembrane region" description="Helical" evidence="1">
    <location>
        <begin position="57"/>
        <end position="80"/>
    </location>
</feature>
<dbReference type="AlphaFoldDB" id="A0A3S0H8L1"/>
<keyword evidence="3" id="KW-1185">Reference proteome</keyword>
<dbReference type="RefSeq" id="WP_126691378.1">
    <property type="nucleotide sequence ID" value="NZ_RXOF01000001.1"/>
</dbReference>
<feature type="transmembrane region" description="Helical" evidence="1">
    <location>
        <begin position="214"/>
        <end position="233"/>
    </location>
</feature>
<feature type="transmembrane region" description="Helical" evidence="1">
    <location>
        <begin position="92"/>
        <end position="112"/>
    </location>
</feature>
<feature type="transmembrane region" description="Helical" evidence="1">
    <location>
        <begin position="239"/>
        <end position="257"/>
    </location>
</feature>
<evidence type="ECO:0000256" key="1">
    <source>
        <dbReference type="SAM" id="Phobius"/>
    </source>
</evidence>
<feature type="transmembrane region" description="Helical" evidence="1">
    <location>
        <begin position="157"/>
        <end position="176"/>
    </location>
</feature>
<dbReference type="PANTHER" id="PTHR33802">
    <property type="entry name" value="SI:CH211-161H7.5-RELATED"/>
    <property type="match status" value="1"/>
</dbReference>
<gene>
    <name evidence="2" type="ORF">EJV47_01555</name>
</gene>
<keyword evidence="1" id="KW-0472">Membrane</keyword>
<dbReference type="OrthoDB" id="5189031at2"/>
<dbReference type="Proteomes" id="UP000282184">
    <property type="component" value="Unassembled WGS sequence"/>
</dbReference>
<feature type="transmembrane region" description="Helical" evidence="1">
    <location>
        <begin position="118"/>
        <end position="137"/>
    </location>
</feature>
<name>A0A3S0H8L1_9BACT</name>
<feature type="transmembrane region" description="Helical" evidence="1">
    <location>
        <begin position="18"/>
        <end position="37"/>
    </location>
</feature>
<protein>
    <recommendedName>
        <fullName evidence="4">Tryptophan-rich sensory protein</fullName>
    </recommendedName>
</protein>
<sequence>MQTLATSATYSAPSAARFWRWLAAAAVFGCILLNYWWNACPANGQNMGQVSAQYPTLLTPAGWAFSIWGLIFLALAVYAVWQLLPAQRQNPLPDAVAAPVTVASLAAGLWVVGFSYELIALCTVLMLTTLAALVLGYGRARHLVLAGSSPHPSSWPLSLFLGWISVATVINVTIALRELGWTTPANVSILLSVVLLAVVLLLGLALAFRFRDAVYPLVLAWGLLGIWAARRAAVPELSWLALAEAVLLALGAGLVLARSLRPPRRSS</sequence>
<comment type="caution">
    <text evidence="2">The sequence shown here is derived from an EMBL/GenBank/DDBJ whole genome shotgun (WGS) entry which is preliminary data.</text>
</comment>
<feature type="transmembrane region" description="Helical" evidence="1">
    <location>
        <begin position="188"/>
        <end position="207"/>
    </location>
</feature>
<evidence type="ECO:0000313" key="3">
    <source>
        <dbReference type="Proteomes" id="UP000282184"/>
    </source>
</evidence>
<organism evidence="2 3">
    <name type="scientific">Hymenobacter gummosus</name>
    <dbReference type="NCBI Taxonomy" id="1776032"/>
    <lineage>
        <taxon>Bacteria</taxon>
        <taxon>Pseudomonadati</taxon>
        <taxon>Bacteroidota</taxon>
        <taxon>Cytophagia</taxon>
        <taxon>Cytophagales</taxon>
        <taxon>Hymenobacteraceae</taxon>
        <taxon>Hymenobacter</taxon>
    </lineage>
</organism>
<dbReference type="EMBL" id="RXOF01000001">
    <property type="protein sequence ID" value="RTQ53451.1"/>
    <property type="molecule type" value="Genomic_DNA"/>
</dbReference>
<reference evidence="2 3" key="1">
    <citation type="submission" date="2018-12" db="EMBL/GenBank/DDBJ databases">
        <title>Hymenobacter gummosus sp. nov., isolated from a spring.</title>
        <authorList>
            <person name="Nie L."/>
        </authorList>
    </citation>
    <scope>NUCLEOTIDE SEQUENCE [LARGE SCALE GENOMIC DNA]</scope>
    <source>
        <strain evidence="2 3">KCTC 52166</strain>
    </source>
</reference>
<dbReference type="InterPro" id="IPR038330">
    <property type="entry name" value="TspO/MBR-related_sf"/>
</dbReference>
<accession>A0A3S0H8L1</accession>
<proteinExistence type="predicted"/>
<dbReference type="PANTHER" id="PTHR33802:SF1">
    <property type="entry name" value="XK-RELATED PROTEIN"/>
    <property type="match status" value="1"/>
</dbReference>